<feature type="region of interest" description="Disordered" evidence="1">
    <location>
        <begin position="1"/>
        <end position="75"/>
    </location>
</feature>
<organism evidence="2 3">
    <name type="scientific">Brassica napus</name>
    <name type="common">Rape</name>
    <dbReference type="NCBI Taxonomy" id="3708"/>
    <lineage>
        <taxon>Eukaryota</taxon>
        <taxon>Viridiplantae</taxon>
        <taxon>Streptophyta</taxon>
        <taxon>Embryophyta</taxon>
        <taxon>Tracheophyta</taxon>
        <taxon>Spermatophyta</taxon>
        <taxon>Magnoliopsida</taxon>
        <taxon>eudicotyledons</taxon>
        <taxon>Gunneridae</taxon>
        <taxon>Pentapetalae</taxon>
        <taxon>rosids</taxon>
        <taxon>malvids</taxon>
        <taxon>Brassicales</taxon>
        <taxon>Brassicaceae</taxon>
        <taxon>Brassiceae</taxon>
        <taxon>Brassica</taxon>
    </lineage>
</organism>
<comment type="caution">
    <text evidence="2">The sequence shown here is derived from an EMBL/GenBank/DDBJ whole genome shotgun (WGS) entry which is preliminary data.</text>
</comment>
<dbReference type="EMBL" id="JAGKQM010000015">
    <property type="protein sequence ID" value="KAH0879527.1"/>
    <property type="molecule type" value="Genomic_DNA"/>
</dbReference>
<evidence type="ECO:0000256" key="1">
    <source>
        <dbReference type="SAM" id="MobiDB-lite"/>
    </source>
</evidence>
<proteinExistence type="predicted"/>
<feature type="non-terminal residue" evidence="2">
    <location>
        <position position="1"/>
    </location>
</feature>
<gene>
    <name evidence="2" type="ORF">HID58_066921</name>
</gene>
<sequence length="75" mass="8752">ETMAGDVSKRKEAPTVKLNKLRMEEMMSEIMRRMKKKSQSHKQRRPDPRPLSRVSEPLCSKKESAIQKLKTEPSK</sequence>
<protein>
    <submittedName>
        <fullName evidence="2">Uncharacterized protein</fullName>
    </submittedName>
</protein>
<feature type="non-terminal residue" evidence="2">
    <location>
        <position position="75"/>
    </location>
</feature>
<accession>A0ABQ7ZH19</accession>
<name>A0ABQ7ZH19_BRANA</name>
<dbReference type="Proteomes" id="UP000824890">
    <property type="component" value="Unassembled WGS sequence"/>
</dbReference>
<keyword evidence="3" id="KW-1185">Reference proteome</keyword>
<feature type="compositionally biased region" description="Basic residues" evidence="1">
    <location>
        <begin position="33"/>
        <end position="44"/>
    </location>
</feature>
<evidence type="ECO:0000313" key="3">
    <source>
        <dbReference type="Proteomes" id="UP000824890"/>
    </source>
</evidence>
<evidence type="ECO:0000313" key="2">
    <source>
        <dbReference type="EMBL" id="KAH0879527.1"/>
    </source>
</evidence>
<feature type="compositionally biased region" description="Basic and acidic residues" evidence="1">
    <location>
        <begin position="59"/>
        <end position="75"/>
    </location>
</feature>
<reference evidence="2 3" key="1">
    <citation type="submission" date="2021-05" db="EMBL/GenBank/DDBJ databases">
        <title>Genome Assembly of Synthetic Allotetraploid Brassica napus Reveals Homoeologous Exchanges between Subgenomes.</title>
        <authorList>
            <person name="Davis J.T."/>
        </authorList>
    </citation>
    <scope>NUCLEOTIDE SEQUENCE [LARGE SCALE GENOMIC DNA]</scope>
    <source>
        <strain evidence="3">cv. Da-Ae</strain>
        <tissue evidence="2">Seedling</tissue>
    </source>
</reference>